<protein>
    <submittedName>
        <fullName evidence="4">SusE outer membrane protein</fullName>
    </submittedName>
</protein>
<proteinExistence type="predicted"/>
<organism evidence="4 5">
    <name type="scientific">Algoriphagus faecimaris</name>
    <dbReference type="NCBI Taxonomy" id="686796"/>
    <lineage>
        <taxon>Bacteria</taxon>
        <taxon>Pseudomonadati</taxon>
        <taxon>Bacteroidota</taxon>
        <taxon>Cytophagia</taxon>
        <taxon>Cytophagales</taxon>
        <taxon>Cyclobacteriaceae</taxon>
        <taxon>Algoriphagus</taxon>
    </lineage>
</organism>
<keyword evidence="1" id="KW-0732">Signal</keyword>
<feature type="chain" id="PRO_5011763754" evidence="1">
    <location>
        <begin position="20"/>
        <end position="346"/>
    </location>
</feature>
<dbReference type="OrthoDB" id="975117at2"/>
<gene>
    <name evidence="4" type="ORF">SAMN04488104_101350</name>
</gene>
<keyword evidence="5" id="KW-1185">Reference proteome</keyword>
<dbReference type="CDD" id="cd12967">
    <property type="entry name" value="CBM_SusE-F_like_u1"/>
    <property type="match status" value="1"/>
</dbReference>
<dbReference type="GO" id="GO:2001070">
    <property type="term" value="F:starch binding"/>
    <property type="evidence" value="ECO:0007669"/>
    <property type="project" value="InterPro"/>
</dbReference>
<dbReference type="GO" id="GO:0019867">
    <property type="term" value="C:outer membrane"/>
    <property type="evidence" value="ECO:0007669"/>
    <property type="project" value="InterPro"/>
</dbReference>
<dbReference type="Gene3D" id="2.60.40.3620">
    <property type="match status" value="2"/>
</dbReference>
<feature type="signal peptide" evidence="1">
    <location>
        <begin position="1"/>
        <end position="19"/>
    </location>
</feature>
<dbReference type="AlphaFoldDB" id="A0A1G6RM12"/>
<dbReference type="CDD" id="cd12956">
    <property type="entry name" value="CBM_SusE-F_like"/>
    <property type="match status" value="1"/>
</dbReference>
<reference evidence="5" key="1">
    <citation type="submission" date="2016-10" db="EMBL/GenBank/DDBJ databases">
        <authorList>
            <person name="Varghese N."/>
            <person name="Submissions S."/>
        </authorList>
    </citation>
    <scope>NUCLEOTIDE SEQUENCE [LARGE SCALE GENOMIC DNA]</scope>
    <source>
        <strain evidence="5">DSM 23095</strain>
    </source>
</reference>
<dbReference type="STRING" id="686796.SAMN04488104_101350"/>
<sequence length="346" mass="37291">MKVTRKLVWLAALVPAIWACENYEMPPVVPQTGASLSSPTNGTALVLTNEGAEDLIEFQVTAADFGMQGTVTYALEMDLAGANFSDPVELGSSPSNIIEVVAQEINEELIGKGASPDVASEVEFRVKSSINQPLSPIYGDVVTLSVTPFSTLVEYPVLYLPGDYQGWNPGNEATTLKSVNFDDTYEGFVHILPGGTGEFKVSETNEWVDGRNYGDNDADGDLDADGANIKVTEFGTFFMTVDLAAKTYSLSDPLYWGIIGDATPGGWDSETKLQFDRDQNVLTITEDLTAGEMKFRANQDWAFNYGGANGELTADGANIAVEEDGNYTITLNFTEPGAVSYTITKN</sequence>
<dbReference type="InterPro" id="IPR032187">
    <property type="entry name" value="SusF/SusE-like_C"/>
</dbReference>
<accession>A0A1G6RM12</accession>
<dbReference type="EMBL" id="FNAC01000013">
    <property type="protein sequence ID" value="SDD05471.1"/>
    <property type="molecule type" value="Genomic_DNA"/>
</dbReference>
<dbReference type="Proteomes" id="UP000199060">
    <property type="component" value="Unassembled WGS sequence"/>
</dbReference>
<feature type="domain" description="Outer membrane protein SusF/SusE-like C-terminal" evidence="3">
    <location>
        <begin position="258"/>
        <end position="335"/>
    </location>
</feature>
<evidence type="ECO:0000313" key="5">
    <source>
        <dbReference type="Proteomes" id="UP000199060"/>
    </source>
</evidence>
<dbReference type="RefSeq" id="WP_087939467.1">
    <property type="nucleotide sequence ID" value="NZ_FNAC01000013.1"/>
</dbReference>
<dbReference type="Pfam" id="PF16411">
    <property type="entry name" value="SusF_SusE"/>
    <property type="match status" value="1"/>
</dbReference>
<name>A0A1G6RM12_9BACT</name>
<dbReference type="Pfam" id="PF14292">
    <property type="entry name" value="SusE"/>
    <property type="match status" value="1"/>
</dbReference>
<evidence type="ECO:0000313" key="4">
    <source>
        <dbReference type="EMBL" id="SDD05471.1"/>
    </source>
</evidence>
<evidence type="ECO:0000259" key="2">
    <source>
        <dbReference type="Pfam" id="PF14292"/>
    </source>
</evidence>
<evidence type="ECO:0000259" key="3">
    <source>
        <dbReference type="Pfam" id="PF16411"/>
    </source>
</evidence>
<dbReference type="InterPro" id="IPR025970">
    <property type="entry name" value="SusE"/>
</dbReference>
<feature type="domain" description="SusE outer membrane protein" evidence="2">
    <location>
        <begin position="31"/>
        <end position="127"/>
    </location>
</feature>
<evidence type="ECO:0000256" key="1">
    <source>
        <dbReference type="SAM" id="SignalP"/>
    </source>
</evidence>